<dbReference type="AlphaFoldDB" id="A0A0S7XM75"/>
<accession>A0A0S7XM75</accession>
<dbReference type="InterPro" id="IPR017853">
    <property type="entry name" value="GH"/>
</dbReference>
<reference evidence="1 2" key="1">
    <citation type="journal article" date="2015" name="Microbiome">
        <title>Genomic resolution of linkages in carbon, nitrogen, and sulfur cycling among widespread estuary sediment bacteria.</title>
        <authorList>
            <person name="Baker B.J."/>
            <person name="Lazar C.S."/>
            <person name="Teske A.P."/>
            <person name="Dick G.J."/>
        </authorList>
    </citation>
    <scope>NUCLEOTIDE SEQUENCE [LARGE SCALE GENOMIC DNA]</scope>
    <source>
        <strain evidence="1">DG_56</strain>
    </source>
</reference>
<dbReference type="Gene3D" id="3.20.20.80">
    <property type="entry name" value="Glycosidases"/>
    <property type="match status" value="1"/>
</dbReference>
<comment type="caution">
    <text evidence="1">The sequence shown here is derived from an EMBL/GenBank/DDBJ whole genome shotgun (WGS) entry which is preliminary data.</text>
</comment>
<gene>
    <name evidence="1" type="ORF">AMK68_03685</name>
</gene>
<name>A0A0S7XM75_9BACT</name>
<organism evidence="1 2">
    <name type="scientific">candidate division KD3-62 bacterium DG_56</name>
    <dbReference type="NCBI Taxonomy" id="1704032"/>
    <lineage>
        <taxon>Bacteria</taxon>
        <taxon>candidate division KD3-62</taxon>
    </lineage>
</organism>
<protein>
    <submittedName>
        <fullName evidence="1">Uncharacterized protein</fullName>
    </submittedName>
</protein>
<dbReference type="Proteomes" id="UP000052020">
    <property type="component" value="Unassembled WGS sequence"/>
</dbReference>
<sequence length="865" mass="97329">MCDHKNSPTARHLHEIVAYDFDASRPGERVDDWAIVPGLDCEGMPPSILSGRSGKPEPPQTVEIVDGALHVRDVRVFNGLPCGDQRVELEFSAESGPVVVYLRCEAEGEIVLRFDLRRHRLFPSVSARSQYYGDYEWPEESHSVHALGLASCQLETGRRYRLRCDLVGPRVEVALDQEALIAFEAPGRRLGHFGFYGRDARLYRLRQIELLSEEAAAARQERRHETTRFAAGLDERHPRSVADNNQMTSDDNTIEVSIMCSGHRVRFNRSSGQIISLVSTAAGSEEEILGAPFPRVWLRENGPPLDLTPTAPARISHSDQGLTIEQITSYHGADLTIRTTIEFSASTLWRWTIEVEGTEHQSLVVELLPSPRHSHHSRLIPHADQQPDDESELIVVDSVISETAEPFLDRHNGASGVAIYLESPDVTRLGEVDAVDGRWMQITSDRMPLTFWTLLLPHQQFNREGFKRRIVQFVWHPTGDTHETCGPHESYYPSDEYIDEWAAHGATTVVLHHGWSADLPGVRGEPVVNEAEMSRVIESCRRHGLELVFYFTPVAAIQNPVIAYLDLGRPRHWWNGALMIRNWSRICYAGAYRDWFPEYVHRLCQRYAIAGIYVDGGWDAGVCDRDHQEFGAEAEPHAAVGDMYRCVWRLSEVLGQRGAAFGCQGYTNGGGPLRCLFQTSHLIGESADSYTPQDYLHHQNAVINGQTFKLWGRNAEARAMQNIGAAAVSLADIQMVPGNRYFGCDPVTEDEWDHVGTYWQLLGMIDFDRLVQAHPWWTQQLVDGGCYASFYEDADRVLVFLTSRAANADDVTVTLRPEALRSSEWTTLRMLHPEERELGAWPPSALAIRLPGQAQGYVALTAERS</sequence>
<proteinExistence type="predicted"/>
<evidence type="ECO:0000313" key="2">
    <source>
        <dbReference type="Proteomes" id="UP000052020"/>
    </source>
</evidence>
<evidence type="ECO:0000313" key="1">
    <source>
        <dbReference type="EMBL" id="KPJ63573.1"/>
    </source>
</evidence>
<dbReference type="EMBL" id="LIZY01000079">
    <property type="protein sequence ID" value="KPJ63573.1"/>
    <property type="molecule type" value="Genomic_DNA"/>
</dbReference>
<dbReference type="SUPFAM" id="SSF51445">
    <property type="entry name" value="(Trans)glycosidases"/>
    <property type="match status" value="1"/>
</dbReference>